<evidence type="ECO:0000313" key="1">
    <source>
        <dbReference type="EMBL" id="MBB5050557.1"/>
    </source>
</evidence>
<organism evidence="1 2">
    <name type="scientific">Afipia massiliensis</name>
    <dbReference type="NCBI Taxonomy" id="211460"/>
    <lineage>
        <taxon>Bacteria</taxon>
        <taxon>Pseudomonadati</taxon>
        <taxon>Pseudomonadota</taxon>
        <taxon>Alphaproteobacteria</taxon>
        <taxon>Hyphomicrobiales</taxon>
        <taxon>Nitrobacteraceae</taxon>
        <taxon>Afipia</taxon>
    </lineage>
</organism>
<reference evidence="1 2" key="1">
    <citation type="submission" date="2020-08" db="EMBL/GenBank/DDBJ databases">
        <title>Genomic Encyclopedia of Type Strains, Phase IV (KMG-IV): sequencing the most valuable type-strain genomes for metagenomic binning, comparative biology and taxonomic classification.</title>
        <authorList>
            <person name="Goeker M."/>
        </authorList>
    </citation>
    <scope>NUCLEOTIDE SEQUENCE [LARGE SCALE GENOMIC DNA]</scope>
    <source>
        <strain evidence="1 2">DSM 17498</strain>
    </source>
</reference>
<protein>
    <submittedName>
        <fullName evidence="1">Uncharacterized protein</fullName>
    </submittedName>
</protein>
<dbReference type="EMBL" id="JACHIJ010000001">
    <property type="protein sequence ID" value="MBB5050557.1"/>
    <property type="molecule type" value="Genomic_DNA"/>
</dbReference>
<gene>
    <name evidence="1" type="ORF">HNQ36_000505</name>
</gene>
<name>A0A840MWJ1_9BRAD</name>
<dbReference type="Proteomes" id="UP000521227">
    <property type="component" value="Unassembled WGS sequence"/>
</dbReference>
<comment type="caution">
    <text evidence="1">The sequence shown here is derived from an EMBL/GenBank/DDBJ whole genome shotgun (WGS) entry which is preliminary data.</text>
</comment>
<accession>A0A840MWJ1</accession>
<sequence>MFKFEMEFHNAASGVSFFLSWRNEKEFRMGEAFLRELAGGPVYTKKLHPDQPDFYYLETEQQYEALMNFRQRLRDGNS</sequence>
<proteinExistence type="predicted"/>
<evidence type="ECO:0000313" key="2">
    <source>
        <dbReference type="Proteomes" id="UP000521227"/>
    </source>
</evidence>
<dbReference type="RefSeq" id="WP_184082366.1">
    <property type="nucleotide sequence ID" value="NZ_JACHIJ010000001.1"/>
</dbReference>
<dbReference type="AlphaFoldDB" id="A0A840MWJ1"/>